<keyword evidence="3" id="KW-1185">Reference proteome</keyword>
<keyword evidence="2" id="KW-0808">Transferase</keyword>
<keyword evidence="1" id="KW-1133">Transmembrane helix</keyword>
<sequence>MSRLYREPVITEGTQKDILMTYNKIKQNSAHKNKGDIAAKHDVLDVVSSGFVNLVGMFVSAIIFVAIMLIAGGLGFILHWAQVNFPWMPHWMIDLGHILEASLFVLDCAGLFWSVLKHSVMQFKHA</sequence>
<name>A0A2R5F8Y5_9PROT</name>
<feature type="transmembrane region" description="Helical" evidence="1">
    <location>
        <begin position="54"/>
        <end position="78"/>
    </location>
</feature>
<dbReference type="GO" id="GO:0016301">
    <property type="term" value="F:kinase activity"/>
    <property type="evidence" value="ECO:0007669"/>
    <property type="project" value="UniProtKB-KW"/>
</dbReference>
<keyword evidence="2" id="KW-0418">Kinase</keyword>
<accession>A0A2R5F8Y5</accession>
<feature type="transmembrane region" description="Helical" evidence="1">
    <location>
        <begin position="98"/>
        <end position="116"/>
    </location>
</feature>
<keyword evidence="1" id="KW-0472">Membrane</keyword>
<comment type="caution">
    <text evidence="2">The sequence shown here is derived from an EMBL/GenBank/DDBJ whole genome shotgun (WGS) entry which is preliminary data.</text>
</comment>
<dbReference type="Proteomes" id="UP000245081">
    <property type="component" value="Unassembled WGS sequence"/>
</dbReference>
<evidence type="ECO:0000313" key="2">
    <source>
        <dbReference type="EMBL" id="GBG14495.1"/>
    </source>
</evidence>
<dbReference type="EMBL" id="BDOQ01000008">
    <property type="protein sequence ID" value="GBG14495.1"/>
    <property type="molecule type" value="Genomic_DNA"/>
</dbReference>
<proteinExistence type="predicted"/>
<reference evidence="2 3" key="1">
    <citation type="journal article" date="2018" name="Environ. Microbiol.">
        <title>Isolation and genomic characterization of Novimethylophilus kurashikiensis gen. nov. sp. nov., a new lanthanide-dependent methylotrophic species of Methylophilaceae.</title>
        <authorList>
            <person name="Lv H."/>
            <person name="Sahin N."/>
            <person name="Tani A."/>
        </authorList>
    </citation>
    <scope>NUCLEOTIDE SEQUENCE [LARGE SCALE GENOMIC DNA]</scope>
    <source>
        <strain evidence="2 3">La2-4</strain>
    </source>
</reference>
<evidence type="ECO:0000313" key="3">
    <source>
        <dbReference type="Proteomes" id="UP000245081"/>
    </source>
</evidence>
<protein>
    <submittedName>
        <fullName evidence="2">Histidine kinase</fullName>
    </submittedName>
</protein>
<gene>
    <name evidence="2" type="ORF">NMK_2094</name>
</gene>
<evidence type="ECO:0000256" key="1">
    <source>
        <dbReference type="SAM" id="Phobius"/>
    </source>
</evidence>
<keyword evidence="1" id="KW-0812">Transmembrane</keyword>
<dbReference type="AlphaFoldDB" id="A0A2R5F8Y5"/>
<organism evidence="2 3">
    <name type="scientific">Novimethylophilus kurashikiensis</name>
    <dbReference type="NCBI Taxonomy" id="1825523"/>
    <lineage>
        <taxon>Bacteria</taxon>
        <taxon>Pseudomonadati</taxon>
        <taxon>Pseudomonadota</taxon>
        <taxon>Betaproteobacteria</taxon>
        <taxon>Nitrosomonadales</taxon>
        <taxon>Methylophilaceae</taxon>
        <taxon>Novimethylophilus</taxon>
    </lineage>
</organism>